<evidence type="ECO:0000313" key="9">
    <source>
        <dbReference type="Proteomes" id="UP001179280"/>
    </source>
</evidence>
<keyword evidence="9" id="KW-1185">Reference proteome</keyword>
<comment type="similarity">
    <text evidence="1">Belongs to the 'phage' integrase family.</text>
</comment>
<dbReference type="InterPro" id="IPR013762">
    <property type="entry name" value="Integrase-like_cat_sf"/>
</dbReference>
<dbReference type="InterPro" id="IPR044068">
    <property type="entry name" value="CB"/>
</dbReference>
<dbReference type="PROSITE" id="PS51900">
    <property type="entry name" value="CB"/>
    <property type="match status" value="1"/>
</dbReference>
<feature type="domain" description="Tyr recombinase" evidence="6">
    <location>
        <begin position="115"/>
        <end position="286"/>
    </location>
</feature>
<keyword evidence="2" id="KW-0229">DNA integration</keyword>
<evidence type="ECO:0000256" key="2">
    <source>
        <dbReference type="ARBA" id="ARBA00022908"/>
    </source>
</evidence>
<dbReference type="PANTHER" id="PTHR30349">
    <property type="entry name" value="PHAGE INTEGRASE-RELATED"/>
    <property type="match status" value="1"/>
</dbReference>
<evidence type="ECO:0000256" key="1">
    <source>
        <dbReference type="ARBA" id="ARBA00008857"/>
    </source>
</evidence>
<dbReference type="Pfam" id="PF02899">
    <property type="entry name" value="Phage_int_SAM_1"/>
    <property type="match status" value="1"/>
</dbReference>
<dbReference type="SUPFAM" id="SSF56349">
    <property type="entry name" value="DNA breaking-rejoining enzymes"/>
    <property type="match status" value="1"/>
</dbReference>
<gene>
    <name evidence="8" type="ORF">JOC54_002868</name>
</gene>
<name>A0ABS2SVM3_9BACI</name>
<evidence type="ECO:0000256" key="4">
    <source>
        <dbReference type="ARBA" id="ARBA00023172"/>
    </source>
</evidence>
<evidence type="ECO:0000313" key="8">
    <source>
        <dbReference type="EMBL" id="MBM7839588.1"/>
    </source>
</evidence>
<accession>A0ABS2SVM3</accession>
<dbReference type="InterPro" id="IPR050090">
    <property type="entry name" value="Tyrosine_recombinase_XerCD"/>
</dbReference>
<keyword evidence="4" id="KW-0233">DNA recombination</keyword>
<proteinExistence type="inferred from homology"/>
<protein>
    <submittedName>
        <fullName evidence="8">Site-specific recombinase XerD</fullName>
    </submittedName>
</protein>
<organism evidence="8 9">
    <name type="scientific">Shouchella xiaoxiensis</name>
    <dbReference type="NCBI Taxonomy" id="766895"/>
    <lineage>
        <taxon>Bacteria</taxon>
        <taxon>Bacillati</taxon>
        <taxon>Bacillota</taxon>
        <taxon>Bacilli</taxon>
        <taxon>Bacillales</taxon>
        <taxon>Bacillaceae</taxon>
        <taxon>Shouchella</taxon>
    </lineage>
</organism>
<comment type="caution">
    <text evidence="8">The sequence shown here is derived from an EMBL/GenBank/DDBJ whole genome shotgun (WGS) entry which is preliminary data.</text>
</comment>
<feature type="domain" description="Core-binding (CB)" evidence="7">
    <location>
        <begin position="3"/>
        <end position="94"/>
    </location>
</feature>
<dbReference type="Gene3D" id="1.10.150.130">
    <property type="match status" value="1"/>
</dbReference>
<dbReference type="RefSeq" id="WP_204466809.1">
    <property type="nucleotide sequence ID" value="NZ_JAFBCV010000009.1"/>
</dbReference>
<dbReference type="InterPro" id="IPR011010">
    <property type="entry name" value="DNA_brk_join_enz"/>
</dbReference>
<dbReference type="PANTHER" id="PTHR30349:SF64">
    <property type="entry name" value="PROPHAGE INTEGRASE INTD-RELATED"/>
    <property type="match status" value="1"/>
</dbReference>
<dbReference type="EMBL" id="JAFBCV010000009">
    <property type="protein sequence ID" value="MBM7839588.1"/>
    <property type="molecule type" value="Genomic_DNA"/>
</dbReference>
<evidence type="ECO:0000256" key="5">
    <source>
        <dbReference type="PROSITE-ProRule" id="PRU01248"/>
    </source>
</evidence>
<dbReference type="Proteomes" id="UP001179280">
    <property type="component" value="Unassembled WGS sequence"/>
</dbReference>
<reference evidence="8" key="1">
    <citation type="submission" date="2021-01" db="EMBL/GenBank/DDBJ databases">
        <title>Genomic Encyclopedia of Type Strains, Phase IV (KMG-IV): sequencing the most valuable type-strain genomes for metagenomic binning, comparative biology and taxonomic classification.</title>
        <authorList>
            <person name="Goeker M."/>
        </authorList>
    </citation>
    <scope>NUCLEOTIDE SEQUENCE</scope>
    <source>
        <strain evidence="8">DSM 21943</strain>
    </source>
</reference>
<dbReference type="InterPro" id="IPR010998">
    <property type="entry name" value="Integrase_recombinase_N"/>
</dbReference>
<dbReference type="InterPro" id="IPR004107">
    <property type="entry name" value="Integrase_SAM-like_N"/>
</dbReference>
<dbReference type="PROSITE" id="PS51898">
    <property type="entry name" value="TYR_RECOMBINASE"/>
    <property type="match status" value="1"/>
</dbReference>
<dbReference type="Gene3D" id="1.10.443.10">
    <property type="entry name" value="Intergrase catalytic core"/>
    <property type="match status" value="1"/>
</dbReference>
<evidence type="ECO:0000259" key="6">
    <source>
        <dbReference type="PROSITE" id="PS51898"/>
    </source>
</evidence>
<evidence type="ECO:0000256" key="3">
    <source>
        <dbReference type="ARBA" id="ARBA00023125"/>
    </source>
</evidence>
<evidence type="ECO:0000259" key="7">
    <source>
        <dbReference type="PROSITE" id="PS51900"/>
    </source>
</evidence>
<dbReference type="Pfam" id="PF00589">
    <property type="entry name" value="Phage_integrase"/>
    <property type="match status" value="1"/>
</dbReference>
<keyword evidence="3 5" id="KW-0238">DNA-binding</keyword>
<sequence>MNKGLISISEAFSFYFNGIVQRGYREKTVCEYKKDLKQFTDYLASHYPHISQINDVKAVHLNDYLDWLIAHRGCTASTRNRRKNTLRSVWKHLLNSGVVTENIALELKQVEAEKVEQTFLTEDEINQLLPAINSSDVRRVVLVLYYTGMRISECINLRREHLNFQDRNMRIVNGKGGKQRTIPLSRSLNSYLLKYVSDNDIKEKMFFTRSGGITDRYVNKCLKQATDQLCWDKKVTCHTLRHSFASTLVSKNINVVTIQKLLGHANLQTTSSYTHVTQQTVEDAVEHINAQF</sequence>
<dbReference type="InterPro" id="IPR002104">
    <property type="entry name" value="Integrase_catalytic"/>
</dbReference>